<keyword evidence="3" id="KW-1185">Reference proteome</keyword>
<sequence>MWCKQIYVFSPGYGVVVVAAAVVTTWVSWVSSTGKGSYVKVLAVVTSVASVGACVGSSEHGCVNGDAVNTHRKI</sequence>
<evidence type="ECO:0008006" key="4">
    <source>
        <dbReference type="Google" id="ProtNLM"/>
    </source>
</evidence>
<organism evidence="2 3">
    <name type="scientific">Scylla paramamosain</name>
    <name type="common">Mud crab</name>
    <dbReference type="NCBI Taxonomy" id="85552"/>
    <lineage>
        <taxon>Eukaryota</taxon>
        <taxon>Metazoa</taxon>
        <taxon>Ecdysozoa</taxon>
        <taxon>Arthropoda</taxon>
        <taxon>Crustacea</taxon>
        <taxon>Multicrustacea</taxon>
        <taxon>Malacostraca</taxon>
        <taxon>Eumalacostraca</taxon>
        <taxon>Eucarida</taxon>
        <taxon>Decapoda</taxon>
        <taxon>Pleocyemata</taxon>
        <taxon>Brachyura</taxon>
        <taxon>Eubrachyura</taxon>
        <taxon>Portunoidea</taxon>
        <taxon>Portunidae</taxon>
        <taxon>Portuninae</taxon>
        <taxon>Scylla</taxon>
    </lineage>
</organism>
<keyword evidence="1" id="KW-0812">Transmembrane</keyword>
<feature type="transmembrane region" description="Helical" evidence="1">
    <location>
        <begin position="6"/>
        <end position="30"/>
    </location>
</feature>
<evidence type="ECO:0000313" key="3">
    <source>
        <dbReference type="Proteomes" id="UP001487740"/>
    </source>
</evidence>
<dbReference type="Proteomes" id="UP001487740">
    <property type="component" value="Unassembled WGS sequence"/>
</dbReference>
<evidence type="ECO:0000313" key="2">
    <source>
        <dbReference type="EMBL" id="KAK8379125.1"/>
    </source>
</evidence>
<accession>A0AAW0SWQ2</accession>
<proteinExistence type="predicted"/>
<comment type="caution">
    <text evidence="2">The sequence shown here is derived from an EMBL/GenBank/DDBJ whole genome shotgun (WGS) entry which is preliminary data.</text>
</comment>
<evidence type="ECO:0000256" key="1">
    <source>
        <dbReference type="SAM" id="Phobius"/>
    </source>
</evidence>
<keyword evidence="1" id="KW-0472">Membrane</keyword>
<keyword evidence="1" id="KW-1133">Transmembrane helix</keyword>
<dbReference type="EMBL" id="JARAKH010000043">
    <property type="protein sequence ID" value="KAK8379125.1"/>
    <property type="molecule type" value="Genomic_DNA"/>
</dbReference>
<name>A0AAW0SWQ2_SCYPA</name>
<protein>
    <recommendedName>
        <fullName evidence="4">Transmembrane protein</fullName>
    </recommendedName>
</protein>
<reference evidence="2 3" key="1">
    <citation type="submission" date="2023-03" db="EMBL/GenBank/DDBJ databases">
        <title>High-quality genome of Scylla paramamosain provides insights in environmental adaptation.</title>
        <authorList>
            <person name="Zhang L."/>
        </authorList>
    </citation>
    <scope>NUCLEOTIDE SEQUENCE [LARGE SCALE GENOMIC DNA]</scope>
    <source>
        <strain evidence="2">LZ_2023a</strain>
        <tissue evidence="2">Muscle</tissue>
    </source>
</reference>
<dbReference type="AlphaFoldDB" id="A0AAW0SWQ2"/>
<gene>
    <name evidence="2" type="ORF">O3P69_019157</name>
</gene>